<keyword evidence="3" id="KW-1185">Reference proteome</keyword>
<reference evidence="2 3" key="1">
    <citation type="submission" date="2008-02" db="EMBL/GenBank/DDBJ databases">
        <title>A 6x draft sequence assembly of the Pongo pygmaeus abelii genome.</title>
        <authorList>
            <person name="Wilson R.K."/>
            <person name="Mardis E."/>
        </authorList>
    </citation>
    <scope>NUCLEOTIDE SEQUENCE [LARGE SCALE GENOMIC DNA]</scope>
</reference>
<dbReference type="PANTHER" id="PTHR10424">
    <property type="entry name" value="VIRAL ENVELOPE PROTEIN"/>
    <property type="match status" value="1"/>
</dbReference>
<dbReference type="SUPFAM" id="SSF58069">
    <property type="entry name" value="Virus ectodomain"/>
    <property type="match status" value="1"/>
</dbReference>
<dbReference type="GeneTree" id="ENSGT00940000165291"/>
<keyword evidence="1" id="KW-0812">Transmembrane</keyword>
<dbReference type="Ensembl" id="ENSPPYT00000054349.1">
    <property type="protein sequence ID" value="ENSPPYP00000042975.1"/>
    <property type="gene ID" value="ENSPPYG00000032563.1"/>
</dbReference>
<dbReference type="OMA" id="HERNFLC"/>
<dbReference type="AlphaFoldDB" id="A0A8I5YPI5"/>
<reference evidence="2" key="2">
    <citation type="submission" date="2025-05" db="UniProtKB">
        <authorList>
            <consortium name="Ensembl"/>
        </authorList>
    </citation>
    <scope>IDENTIFICATION</scope>
</reference>
<name>A0A8I5YPI5_PONAB</name>
<accession>A0A8I5YPI5</accession>
<sequence length="198" mass="21965">MVHGGYCTPIYMPNRAIRLQAVLEIITNQTASALEMLTQQQNQMRAAISQNRLALDYLLAEEGAVCGKFNISNCCLFNTRNNGKVVLEIASNIRKVARVSVQTWKGWDPTNLLGGCFSNLGGFKMLVGTVIFITGVLLFLPCVVPLKLLLKLQLTARQSRRCSCYSGTMDTNPSLKNTPKIKFFFFQGAHATPMSRLK</sequence>
<dbReference type="PANTHER" id="PTHR10424:SF68">
    <property type="entry name" value="ENDOGENOUS RETROVIRUS GROUP 3 MEMBER 1 ENV POLYPROTEIN"/>
    <property type="match status" value="1"/>
</dbReference>
<dbReference type="Gene3D" id="1.10.287.210">
    <property type="match status" value="1"/>
</dbReference>
<organism evidence="2 3">
    <name type="scientific">Pongo abelii</name>
    <name type="common">Sumatran orangutan</name>
    <name type="synonym">Pongo pygmaeus abelii</name>
    <dbReference type="NCBI Taxonomy" id="9601"/>
    <lineage>
        <taxon>Eukaryota</taxon>
        <taxon>Metazoa</taxon>
        <taxon>Chordata</taxon>
        <taxon>Craniata</taxon>
        <taxon>Vertebrata</taxon>
        <taxon>Euteleostomi</taxon>
        <taxon>Mammalia</taxon>
        <taxon>Eutheria</taxon>
        <taxon>Euarchontoglires</taxon>
        <taxon>Primates</taxon>
        <taxon>Haplorrhini</taxon>
        <taxon>Catarrhini</taxon>
        <taxon>Hominidae</taxon>
        <taxon>Pongo</taxon>
    </lineage>
</organism>
<gene>
    <name evidence="2" type="primary">ERVH48-1</name>
</gene>
<evidence type="ECO:0000313" key="3">
    <source>
        <dbReference type="Proteomes" id="UP000001595"/>
    </source>
</evidence>
<evidence type="ECO:0000256" key="1">
    <source>
        <dbReference type="SAM" id="Phobius"/>
    </source>
</evidence>
<feature type="transmembrane region" description="Helical" evidence="1">
    <location>
        <begin position="125"/>
        <end position="150"/>
    </location>
</feature>
<protein>
    <submittedName>
        <fullName evidence="2">Endogenous retrovirus group 48 member 1, envelope</fullName>
    </submittedName>
</protein>
<keyword evidence="1" id="KW-1133">Transmembrane helix</keyword>
<dbReference type="Proteomes" id="UP000001595">
    <property type="component" value="Chromosome 21"/>
</dbReference>
<dbReference type="InterPro" id="IPR018154">
    <property type="entry name" value="TLV/ENV_coat_polyprotein"/>
</dbReference>
<keyword evidence="1" id="KW-0472">Membrane</keyword>
<dbReference type="Ensembl" id="ENSPPYT00000043530.1">
    <property type="protein sequence ID" value="ENSPPYP00000039065.1"/>
    <property type="gene ID" value="ENSPPYG00000032563.1"/>
</dbReference>
<evidence type="ECO:0000313" key="2">
    <source>
        <dbReference type="Ensembl" id="ENSPPYP00000039065.1"/>
    </source>
</evidence>
<proteinExistence type="predicted"/>